<keyword evidence="3 8" id="KW-0812">Transmembrane</keyword>
<feature type="domain" description="Potassium channel" evidence="9">
    <location>
        <begin position="134"/>
        <end position="199"/>
    </location>
</feature>
<dbReference type="EMBL" id="JBHTII010000001">
    <property type="protein sequence ID" value="MFD0789819.1"/>
    <property type="molecule type" value="Genomic_DNA"/>
</dbReference>
<feature type="transmembrane region" description="Helical" evidence="8">
    <location>
        <begin position="12"/>
        <end position="30"/>
    </location>
</feature>
<dbReference type="Gene3D" id="1.20.5.110">
    <property type="match status" value="1"/>
</dbReference>
<dbReference type="Gene3D" id="1.20.120.350">
    <property type="entry name" value="Voltage-gated potassium channels. Chain C"/>
    <property type="match status" value="1"/>
</dbReference>
<keyword evidence="6 8" id="KW-0472">Membrane</keyword>
<sequence length="239" mass="26099">MDEITWHRHTQVLLMVASLVYLVAYSWRVIGALTGTAYVLASIVLFATWLVFIVDYLVRLALARDRVHWFRTHLGTLAIALIPVFRLVLLLRALTLVPSMRPTAGTQLRTKIMVYGAGAGILLIYISSLAALEVERAAPDGNIETFAEAVWWACVTITTTGYGDFYPVTGTGRLIGVGVMFSGVALAGIITATLASWIVERAASRGGDDAEPATRGQIRQLMAKVDALGPQRPNDDRRE</sequence>
<evidence type="ECO:0000256" key="2">
    <source>
        <dbReference type="ARBA" id="ARBA00022448"/>
    </source>
</evidence>
<accession>A0ABW3AG94</accession>
<evidence type="ECO:0000256" key="3">
    <source>
        <dbReference type="ARBA" id="ARBA00022692"/>
    </source>
</evidence>
<evidence type="ECO:0000256" key="4">
    <source>
        <dbReference type="ARBA" id="ARBA00022989"/>
    </source>
</evidence>
<organism evidence="10 11">
    <name type="scientific">Microbacterium insulae</name>
    <dbReference type="NCBI Taxonomy" id="483014"/>
    <lineage>
        <taxon>Bacteria</taxon>
        <taxon>Bacillati</taxon>
        <taxon>Actinomycetota</taxon>
        <taxon>Actinomycetes</taxon>
        <taxon>Micrococcales</taxon>
        <taxon>Microbacteriaceae</taxon>
        <taxon>Microbacterium</taxon>
    </lineage>
</organism>
<dbReference type="GO" id="GO:0034220">
    <property type="term" value="P:monoatomic ion transmembrane transport"/>
    <property type="evidence" value="ECO:0007669"/>
    <property type="project" value="UniProtKB-KW"/>
</dbReference>
<comment type="caution">
    <text evidence="10">The sequence shown here is derived from an EMBL/GenBank/DDBJ whole genome shotgun (WGS) entry which is preliminary data.</text>
</comment>
<proteinExistence type="predicted"/>
<feature type="transmembrane region" description="Helical" evidence="8">
    <location>
        <begin position="74"/>
        <end position="94"/>
    </location>
</feature>
<evidence type="ECO:0000313" key="10">
    <source>
        <dbReference type="EMBL" id="MFD0789819.1"/>
    </source>
</evidence>
<dbReference type="InterPro" id="IPR028325">
    <property type="entry name" value="VG_K_chnl"/>
</dbReference>
<keyword evidence="5" id="KW-0406">Ion transport</keyword>
<dbReference type="PANTHER" id="PTHR11537:SF254">
    <property type="entry name" value="POTASSIUM VOLTAGE-GATED CHANNEL PROTEIN SHAB"/>
    <property type="match status" value="1"/>
</dbReference>
<dbReference type="InterPro" id="IPR013099">
    <property type="entry name" value="K_chnl_dom"/>
</dbReference>
<name>A0ABW3AG94_9MICO</name>
<dbReference type="InterPro" id="IPR027359">
    <property type="entry name" value="Volt_channel_dom_sf"/>
</dbReference>
<gene>
    <name evidence="10" type="ORF">ACFQ0P_05365</name>
</gene>
<dbReference type="Gene3D" id="1.10.287.70">
    <property type="match status" value="1"/>
</dbReference>
<feature type="transmembrane region" description="Helical" evidence="8">
    <location>
        <begin position="114"/>
        <end position="134"/>
    </location>
</feature>
<keyword evidence="7 10" id="KW-0407">Ion channel</keyword>
<dbReference type="RefSeq" id="WP_204981086.1">
    <property type="nucleotide sequence ID" value="NZ_JBHTII010000001.1"/>
</dbReference>
<evidence type="ECO:0000256" key="1">
    <source>
        <dbReference type="ARBA" id="ARBA00004141"/>
    </source>
</evidence>
<dbReference type="SUPFAM" id="SSF81324">
    <property type="entry name" value="Voltage-gated potassium channels"/>
    <property type="match status" value="1"/>
</dbReference>
<evidence type="ECO:0000256" key="8">
    <source>
        <dbReference type="SAM" id="Phobius"/>
    </source>
</evidence>
<reference evidence="11" key="1">
    <citation type="journal article" date="2019" name="Int. J. Syst. Evol. Microbiol.">
        <title>The Global Catalogue of Microorganisms (GCM) 10K type strain sequencing project: providing services to taxonomists for standard genome sequencing and annotation.</title>
        <authorList>
            <consortium name="The Broad Institute Genomics Platform"/>
            <consortium name="The Broad Institute Genome Sequencing Center for Infectious Disease"/>
            <person name="Wu L."/>
            <person name="Ma J."/>
        </authorList>
    </citation>
    <scope>NUCLEOTIDE SEQUENCE [LARGE SCALE GENOMIC DNA]</scope>
    <source>
        <strain evidence="11">CCUG 54523</strain>
    </source>
</reference>
<evidence type="ECO:0000256" key="6">
    <source>
        <dbReference type="ARBA" id="ARBA00023136"/>
    </source>
</evidence>
<comment type="subcellular location">
    <subcellularLocation>
        <location evidence="1">Membrane</location>
        <topology evidence="1">Multi-pass membrane protein</topology>
    </subcellularLocation>
</comment>
<keyword evidence="4 8" id="KW-1133">Transmembrane helix</keyword>
<protein>
    <submittedName>
        <fullName evidence="10">Potassium channel family protein</fullName>
    </submittedName>
</protein>
<dbReference type="PANTHER" id="PTHR11537">
    <property type="entry name" value="VOLTAGE-GATED POTASSIUM CHANNEL"/>
    <property type="match status" value="1"/>
</dbReference>
<evidence type="ECO:0000313" key="11">
    <source>
        <dbReference type="Proteomes" id="UP001597055"/>
    </source>
</evidence>
<feature type="transmembrane region" description="Helical" evidence="8">
    <location>
        <begin position="146"/>
        <end position="163"/>
    </location>
</feature>
<evidence type="ECO:0000259" key="9">
    <source>
        <dbReference type="Pfam" id="PF07885"/>
    </source>
</evidence>
<feature type="transmembrane region" description="Helical" evidence="8">
    <location>
        <begin position="36"/>
        <end position="62"/>
    </location>
</feature>
<dbReference type="Pfam" id="PF07885">
    <property type="entry name" value="Ion_trans_2"/>
    <property type="match status" value="1"/>
</dbReference>
<dbReference type="Proteomes" id="UP001597055">
    <property type="component" value="Unassembled WGS sequence"/>
</dbReference>
<feature type="transmembrane region" description="Helical" evidence="8">
    <location>
        <begin position="175"/>
        <end position="199"/>
    </location>
</feature>
<evidence type="ECO:0000256" key="7">
    <source>
        <dbReference type="ARBA" id="ARBA00023303"/>
    </source>
</evidence>
<evidence type="ECO:0000256" key="5">
    <source>
        <dbReference type="ARBA" id="ARBA00023065"/>
    </source>
</evidence>
<keyword evidence="2" id="KW-0813">Transport</keyword>
<keyword evidence="11" id="KW-1185">Reference proteome</keyword>